<keyword evidence="3" id="KW-0997">Cell inner membrane</keyword>
<dbReference type="GO" id="GO:0003755">
    <property type="term" value="F:peptidyl-prolyl cis-trans isomerase activity"/>
    <property type="evidence" value="ECO:0007669"/>
    <property type="project" value="UniProtKB-KW"/>
</dbReference>
<dbReference type="Gene3D" id="1.10.4030.10">
    <property type="entry name" value="Porin chaperone SurA, peptide-binding domain"/>
    <property type="match status" value="1"/>
</dbReference>
<dbReference type="EMBL" id="CP035913">
    <property type="protein sequence ID" value="QBE66217.1"/>
    <property type="molecule type" value="Genomic_DNA"/>
</dbReference>
<keyword evidence="12" id="KW-0697">Rotamase</keyword>
<reference evidence="15 16" key="1">
    <citation type="submission" date="2019-02" db="EMBL/GenBank/DDBJ databases">
        <title>Draft Genome Sequences of Six Type Strains of the Genus Massilia.</title>
        <authorList>
            <person name="Miess H."/>
            <person name="Frediansyhah A."/>
            <person name="Gross H."/>
        </authorList>
    </citation>
    <scope>NUCLEOTIDE SEQUENCE [LARGE SCALE GENOMIC DNA]</scope>
    <source>
        <strain evidence="15 16">DSM 17473</strain>
    </source>
</reference>
<dbReference type="AlphaFoldDB" id="A0A4P6L437"/>
<dbReference type="Gene3D" id="3.10.50.40">
    <property type="match status" value="1"/>
</dbReference>
<dbReference type="GO" id="GO:0005886">
    <property type="term" value="C:plasma membrane"/>
    <property type="evidence" value="ECO:0007669"/>
    <property type="project" value="UniProtKB-SubCell"/>
</dbReference>
<keyword evidence="5 13" id="KW-1133">Transmembrane helix</keyword>
<evidence type="ECO:0000256" key="3">
    <source>
        <dbReference type="ARBA" id="ARBA00022519"/>
    </source>
</evidence>
<proteinExistence type="inferred from homology"/>
<keyword evidence="7" id="KW-0143">Chaperone</keyword>
<evidence type="ECO:0000256" key="10">
    <source>
        <dbReference type="ARBA" id="ARBA00040743"/>
    </source>
</evidence>
<evidence type="ECO:0000313" key="16">
    <source>
        <dbReference type="Proteomes" id="UP000290637"/>
    </source>
</evidence>
<dbReference type="PANTHER" id="PTHR47529:SF1">
    <property type="entry name" value="PERIPLASMIC CHAPERONE PPID"/>
    <property type="match status" value="1"/>
</dbReference>
<dbReference type="InterPro" id="IPR027304">
    <property type="entry name" value="Trigger_fact/SurA_dom_sf"/>
</dbReference>
<evidence type="ECO:0000256" key="7">
    <source>
        <dbReference type="ARBA" id="ARBA00023186"/>
    </source>
</evidence>
<evidence type="ECO:0000256" key="8">
    <source>
        <dbReference type="ARBA" id="ARBA00023235"/>
    </source>
</evidence>
<dbReference type="KEGG" id="plue:EWM63_27245"/>
<dbReference type="InterPro" id="IPR046357">
    <property type="entry name" value="PPIase_dom_sf"/>
</dbReference>
<dbReference type="SUPFAM" id="SSF54534">
    <property type="entry name" value="FKBP-like"/>
    <property type="match status" value="1"/>
</dbReference>
<keyword evidence="6 13" id="KW-0472">Membrane</keyword>
<dbReference type="Pfam" id="PF00639">
    <property type="entry name" value="Rotamase"/>
    <property type="match status" value="1"/>
</dbReference>
<protein>
    <recommendedName>
        <fullName evidence="10">Periplasmic chaperone PpiD</fullName>
    </recommendedName>
    <alternativeName>
        <fullName evidence="11">Periplasmic folding chaperone</fullName>
    </alternativeName>
</protein>
<dbReference type="InterPro" id="IPR023058">
    <property type="entry name" value="PPIase_PpiC_CS"/>
</dbReference>
<evidence type="ECO:0000256" key="13">
    <source>
        <dbReference type="SAM" id="Phobius"/>
    </source>
</evidence>
<dbReference type="PANTHER" id="PTHR47529">
    <property type="entry name" value="PEPTIDYL-PROLYL CIS-TRANS ISOMERASE D"/>
    <property type="match status" value="1"/>
</dbReference>
<comment type="similarity">
    <text evidence="9">Belongs to the PpiD chaperone family.</text>
</comment>
<dbReference type="PROSITE" id="PS50198">
    <property type="entry name" value="PPIC_PPIASE_2"/>
    <property type="match status" value="1"/>
</dbReference>
<accession>A0A4P6L437</accession>
<dbReference type="RefSeq" id="WP_130189325.1">
    <property type="nucleotide sequence ID" value="NZ_CP035913.1"/>
</dbReference>
<evidence type="ECO:0000256" key="9">
    <source>
        <dbReference type="ARBA" id="ARBA00038408"/>
    </source>
</evidence>
<evidence type="ECO:0000256" key="5">
    <source>
        <dbReference type="ARBA" id="ARBA00022989"/>
    </source>
</evidence>
<evidence type="ECO:0000313" key="15">
    <source>
        <dbReference type="EMBL" id="QBE66217.1"/>
    </source>
</evidence>
<evidence type="ECO:0000256" key="12">
    <source>
        <dbReference type="PROSITE-ProRule" id="PRU00278"/>
    </source>
</evidence>
<organism evidence="15 16">
    <name type="scientific">Pseudoduganella lutea</name>
    <dbReference type="NCBI Taxonomy" id="321985"/>
    <lineage>
        <taxon>Bacteria</taxon>
        <taxon>Pseudomonadati</taxon>
        <taxon>Pseudomonadota</taxon>
        <taxon>Betaproteobacteria</taxon>
        <taxon>Burkholderiales</taxon>
        <taxon>Oxalobacteraceae</taxon>
        <taxon>Telluria group</taxon>
        <taxon>Pseudoduganella</taxon>
    </lineage>
</organism>
<keyword evidence="16" id="KW-1185">Reference proteome</keyword>
<evidence type="ECO:0000256" key="11">
    <source>
        <dbReference type="ARBA" id="ARBA00042775"/>
    </source>
</evidence>
<dbReference type="SUPFAM" id="SSF109998">
    <property type="entry name" value="Triger factor/SurA peptide-binding domain-like"/>
    <property type="match status" value="1"/>
</dbReference>
<dbReference type="Proteomes" id="UP000290637">
    <property type="component" value="Chromosome"/>
</dbReference>
<dbReference type="InterPro" id="IPR000297">
    <property type="entry name" value="PPIase_PpiC"/>
</dbReference>
<dbReference type="Pfam" id="PF13624">
    <property type="entry name" value="SurA_N_3"/>
    <property type="match status" value="1"/>
</dbReference>
<dbReference type="OrthoDB" id="9812372at2"/>
<feature type="transmembrane region" description="Helical" evidence="13">
    <location>
        <begin position="12"/>
        <end position="32"/>
    </location>
</feature>
<sequence length="644" mass="69933">MFEFIRTHQKLMQILLAILIIPSFVFVGVQGYESMGDSATTLAKVDGKVVTQQEFDNALRRQLDQYRQRFGEQFDQKMFDTPEFRQSVLDNLIAQRAVTSEVVRGHLTVSDAALQKAILDSIKDIPGMITPEGKVDIERYRATLANNSGLTPEGFEQTMRHDMAVQQLVSGIQGTAFAPRTVTKLVTDLTEQERDVQELAMPLQQFVANVKVTDEMVKAYYDKNAKQYAVPEQARIEYVVLDAKAIESQVSVTDEEVAAFYKSNATRYTAPEERRASHILVAVNKDAKPADKAAAKAKAEAILADLKKAPGTFAQVAKAKSEDPGSAEQGGDLGVIEKGSLVPSVEQSIFALKQGEISNVVESEFGYHLITVTSLKPSVVKPLDDVKTDIAADLKKQKAGKKYSEVVETFTNTVYEQADSLKPVADKLGLKIETADNVTRTPAAGAAPAPYNNAKFLTAVFADDAVKNKRNTEAVEVAPSTLVSGRIVEFKPASQQPLANVAAQIRQRVTMEEALKAAKAAGEAKLAALKKADDATGFSPVQKVSRANAQNLPQPVARAVLKADVSKLPAYVGVELPGMGYGIYRIGAVHQPAAADEARLASAREQIGNIVAQQDMLNYVEVLKEKAKVKIMRPLTDAKAGDAQ</sequence>
<keyword evidence="2" id="KW-1003">Cell membrane</keyword>
<evidence type="ECO:0000256" key="4">
    <source>
        <dbReference type="ARBA" id="ARBA00022692"/>
    </source>
</evidence>
<evidence type="ECO:0000256" key="6">
    <source>
        <dbReference type="ARBA" id="ARBA00023136"/>
    </source>
</evidence>
<feature type="domain" description="PpiC" evidence="14">
    <location>
        <begin position="271"/>
        <end position="374"/>
    </location>
</feature>
<name>A0A4P6L437_9BURK</name>
<gene>
    <name evidence="15" type="ORF">EWM63_27245</name>
</gene>
<keyword evidence="4 13" id="KW-0812">Transmembrane</keyword>
<comment type="subcellular location">
    <subcellularLocation>
        <location evidence="1">Cell inner membrane</location>
        <topology evidence="1">Single-pass type II membrane protein</topology>
        <orientation evidence="1">Periplasmic side</orientation>
    </subcellularLocation>
</comment>
<dbReference type="PROSITE" id="PS01096">
    <property type="entry name" value="PPIC_PPIASE_1"/>
    <property type="match status" value="1"/>
</dbReference>
<evidence type="ECO:0000259" key="14">
    <source>
        <dbReference type="PROSITE" id="PS50198"/>
    </source>
</evidence>
<keyword evidence="8 12" id="KW-0413">Isomerase</keyword>
<dbReference type="InterPro" id="IPR052029">
    <property type="entry name" value="PpiD_chaperone"/>
</dbReference>
<evidence type="ECO:0000256" key="2">
    <source>
        <dbReference type="ARBA" id="ARBA00022475"/>
    </source>
</evidence>
<evidence type="ECO:0000256" key="1">
    <source>
        <dbReference type="ARBA" id="ARBA00004382"/>
    </source>
</evidence>
<dbReference type="Gene3D" id="6.10.140.970">
    <property type="match status" value="1"/>
</dbReference>